<keyword evidence="10" id="KW-1185">Reference proteome</keyword>
<evidence type="ECO:0000256" key="5">
    <source>
        <dbReference type="ARBA" id="ARBA00022692"/>
    </source>
</evidence>
<dbReference type="PANTHER" id="PTHR30472">
    <property type="entry name" value="FERRIC ENTEROBACTIN TRANSPORT SYSTEM PERMEASE PROTEIN"/>
    <property type="match status" value="1"/>
</dbReference>
<reference evidence="10" key="1">
    <citation type="submission" date="2017-04" db="EMBL/GenBank/DDBJ databases">
        <authorList>
            <person name="Varghese N."/>
            <person name="Submissions S."/>
        </authorList>
    </citation>
    <scope>NUCLEOTIDE SEQUENCE [LARGE SCALE GENOMIC DNA]</scope>
    <source>
        <strain evidence="10">RKEM611</strain>
    </source>
</reference>
<organism evidence="9 10">
    <name type="scientific">Pseudobacteriovorax antillogorgiicola</name>
    <dbReference type="NCBI Taxonomy" id="1513793"/>
    <lineage>
        <taxon>Bacteria</taxon>
        <taxon>Pseudomonadati</taxon>
        <taxon>Bdellovibrionota</taxon>
        <taxon>Oligoflexia</taxon>
        <taxon>Oligoflexales</taxon>
        <taxon>Pseudobacteriovoracaceae</taxon>
        <taxon>Pseudobacteriovorax</taxon>
    </lineage>
</organism>
<dbReference type="AlphaFoldDB" id="A0A1Y6C9E7"/>
<dbReference type="STRING" id="1513793.SAMN06296036_11684"/>
<feature type="transmembrane region" description="Helical" evidence="8">
    <location>
        <begin position="12"/>
        <end position="29"/>
    </location>
</feature>
<dbReference type="GO" id="GO:0022857">
    <property type="term" value="F:transmembrane transporter activity"/>
    <property type="evidence" value="ECO:0007669"/>
    <property type="project" value="InterPro"/>
</dbReference>
<dbReference type="FunFam" id="1.10.3470.10:FF:000001">
    <property type="entry name" value="Vitamin B12 ABC transporter permease BtuC"/>
    <property type="match status" value="1"/>
</dbReference>
<evidence type="ECO:0000256" key="4">
    <source>
        <dbReference type="ARBA" id="ARBA00022475"/>
    </source>
</evidence>
<proteinExistence type="inferred from homology"/>
<keyword evidence="5 8" id="KW-0812">Transmembrane</keyword>
<dbReference type="PANTHER" id="PTHR30472:SF25">
    <property type="entry name" value="ABC TRANSPORTER PERMEASE PROTEIN MJ0876-RELATED"/>
    <property type="match status" value="1"/>
</dbReference>
<dbReference type="InterPro" id="IPR037294">
    <property type="entry name" value="ABC_BtuC-like"/>
</dbReference>
<name>A0A1Y6C9E7_9BACT</name>
<dbReference type="RefSeq" id="WP_132321750.1">
    <property type="nucleotide sequence ID" value="NZ_FWZT01000016.1"/>
</dbReference>
<evidence type="ECO:0000313" key="10">
    <source>
        <dbReference type="Proteomes" id="UP000192907"/>
    </source>
</evidence>
<comment type="similarity">
    <text evidence="2">Belongs to the binding-protein-dependent transport system permease family. FecCD subfamily.</text>
</comment>
<evidence type="ECO:0000313" key="9">
    <source>
        <dbReference type="EMBL" id="SMF52827.1"/>
    </source>
</evidence>
<feature type="transmembrane region" description="Helical" evidence="8">
    <location>
        <begin position="61"/>
        <end position="82"/>
    </location>
</feature>
<dbReference type="GO" id="GO:0033214">
    <property type="term" value="P:siderophore-iron import into cell"/>
    <property type="evidence" value="ECO:0007669"/>
    <property type="project" value="TreeGrafter"/>
</dbReference>
<feature type="transmembrane region" description="Helical" evidence="8">
    <location>
        <begin position="120"/>
        <end position="143"/>
    </location>
</feature>
<evidence type="ECO:0000256" key="7">
    <source>
        <dbReference type="ARBA" id="ARBA00023136"/>
    </source>
</evidence>
<feature type="transmembrane region" description="Helical" evidence="8">
    <location>
        <begin position="195"/>
        <end position="216"/>
    </location>
</feature>
<dbReference type="Gene3D" id="1.10.3470.10">
    <property type="entry name" value="ABC transporter involved in vitamin B12 uptake, BtuC"/>
    <property type="match status" value="1"/>
</dbReference>
<keyword evidence="7 8" id="KW-0472">Membrane</keyword>
<feature type="transmembrane region" description="Helical" evidence="8">
    <location>
        <begin position="313"/>
        <end position="330"/>
    </location>
</feature>
<evidence type="ECO:0000256" key="2">
    <source>
        <dbReference type="ARBA" id="ARBA00007935"/>
    </source>
</evidence>
<dbReference type="Proteomes" id="UP000192907">
    <property type="component" value="Unassembled WGS sequence"/>
</dbReference>
<comment type="subcellular location">
    <subcellularLocation>
        <location evidence="1">Cell membrane</location>
        <topology evidence="1">Multi-pass membrane protein</topology>
    </subcellularLocation>
</comment>
<evidence type="ECO:0000256" key="6">
    <source>
        <dbReference type="ARBA" id="ARBA00022989"/>
    </source>
</evidence>
<protein>
    <submittedName>
        <fullName evidence="9">Iron complex transport system permease protein</fullName>
    </submittedName>
</protein>
<keyword evidence="4" id="KW-1003">Cell membrane</keyword>
<dbReference type="OrthoDB" id="9055647at2"/>
<dbReference type="EMBL" id="FWZT01000016">
    <property type="protein sequence ID" value="SMF52827.1"/>
    <property type="molecule type" value="Genomic_DNA"/>
</dbReference>
<evidence type="ECO:0000256" key="3">
    <source>
        <dbReference type="ARBA" id="ARBA00022448"/>
    </source>
</evidence>
<dbReference type="InterPro" id="IPR000522">
    <property type="entry name" value="ABC_transptr_permease_BtuC"/>
</dbReference>
<keyword evidence="6 8" id="KW-1133">Transmembrane helix</keyword>
<accession>A0A1Y6C9E7</accession>
<dbReference type="GO" id="GO:0005886">
    <property type="term" value="C:plasma membrane"/>
    <property type="evidence" value="ECO:0007669"/>
    <property type="project" value="UniProtKB-SubCell"/>
</dbReference>
<dbReference type="CDD" id="cd06550">
    <property type="entry name" value="TM_ABC_iron-siderophores_like"/>
    <property type="match status" value="1"/>
</dbReference>
<dbReference type="SUPFAM" id="SSF81345">
    <property type="entry name" value="ABC transporter involved in vitamin B12 uptake, BtuC"/>
    <property type="match status" value="1"/>
</dbReference>
<keyword evidence="3" id="KW-0813">Transport</keyword>
<evidence type="ECO:0000256" key="8">
    <source>
        <dbReference type="SAM" id="Phobius"/>
    </source>
</evidence>
<sequence>MAIMIVYMKQYSAFFLIAMLFLMSGIYLLDDWPRIEAWVTISQLLEQVDVQLILHLRLPRLIMAICNGLLLSLAGALTQAIFKNPLAAPSLVGVSTGASLFAAFFIFASSQLALGFLDGVSIPMAAFVGASLTCLMVFRLSWIAGKSNLAILILAGVAVNAVCGALLGFLIFSADDESLRSINFWSLGSIGSQEWSAVLITAITTVIVVIFSFRFADALNAISLGESVARHLGFSVEKIKVQTIALIALSVGVSVSFCGLIGFVGLVVPHIARMIWGAENRQVLKGCVILGPSLILLADYVAKTVVFPAELPIGIVTSGVGGPFFMYLLLRYKKRGHL</sequence>
<feature type="transmembrane region" description="Helical" evidence="8">
    <location>
        <begin position="149"/>
        <end position="174"/>
    </location>
</feature>
<gene>
    <name evidence="9" type="ORF">SAMN06296036_11684</name>
</gene>
<feature type="transmembrane region" description="Helical" evidence="8">
    <location>
        <begin position="88"/>
        <end position="108"/>
    </location>
</feature>
<dbReference type="Pfam" id="PF01032">
    <property type="entry name" value="FecCD"/>
    <property type="match status" value="1"/>
</dbReference>
<evidence type="ECO:0000256" key="1">
    <source>
        <dbReference type="ARBA" id="ARBA00004651"/>
    </source>
</evidence>
<feature type="transmembrane region" description="Helical" evidence="8">
    <location>
        <begin position="244"/>
        <end position="271"/>
    </location>
</feature>